<organism evidence="7 8">
    <name type="scientific">Prorocentrum cordatum</name>
    <dbReference type="NCBI Taxonomy" id="2364126"/>
    <lineage>
        <taxon>Eukaryota</taxon>
        <taxon>Sar</taxon>
        <taxon>Alveolata</taxon>
        <taxon>Dinophyceae</taxon>
        <taxon>Prorocentrales</taxon>
        <taxon>Prorocentraceae</taxon>
        <taxon>Prorocentrum</taxon>
    </lineage>
</organism>
<feature type="non-terminal residue" evidence="7">
    <location>
        <position position="1"/>
    </location>
</feature>
<evidence type="ECO:0000313" key="7">
    <source>
        <dbReference type="EMBL" id="CAK0897507.1"/>
    </source>
</evidence>
<sequence length="223" mass="24436">DVRLGRYRACQRGCGAVIDSGTSLLAAPAEEQARLSELINSMVGDCGSLDKLPDLTFTLDGRKYSLPPDSYVGEVFNEAPEELAKNFKLARSSLIGGARGETKKKCEASLMEIGMSSDFGPVWILGVPFFRKYYTIFEQATETSPPAIYTALASDGCTPHDPRESEMLGGHRQGTTVRRIDASRLRMGHWIHRASASNTSYMEAHHHTVGRTHGSNRTRAKTA</sequence>
<evidence type="ECO:0000256" key="4">
    <source>
        <dbReference type="ARBA" id="ARBA00022801"/>
    </source>
</evidence>
<keyword evidence="8" id="KW-1185">Reference proteome</keyword>
<keyword evidence="4 5" id="KW-0378">Hydrolase</keyword>
<comment type="similarity">
    <text evidence="1 5">Belongs to the peptidase A1 family.</text>
</comment>
<dbReference type="PROSITE" id="PS51767">
    <property type="entry name" value="PEPTIDASE_A1"/>
    <property type="match status" value="1"/>
</dbReference>
<accession>A0ABN9XDD6</accession>
<dbReference type="PRINTS" id="PR00792">
    <property type="entry name" value="PEPSIN"/>
</dbReference>
<gene>
    <name evidence="7" type="ORF">PCOR1329_LOCUS75664</name>
</gene>
<dbReference type="PANTHER" id="PTHR47966">
    <property type="entry name" value="BETA-SITE APP-CLEAVING ENZYME, ISOFORM A-RELATED"/>
    <property type="match status" value="1"/>
</dbReference>
<evidence type="ECO:0000256" key="1">
    <source>
        <dbReference type="ARBA" id="ARBA00007447"/>
    </source>
</evidence>
<protein>
    <recommendedName>
        <fullName evidence="6">Peptidase A1 domain-containing protein</fullName>
    </recommendedName>
</protein>
<dbReference type="Gene3D" id="2.40.70.10">
    <property type="entry name" value="Acid Proteases"/>
    <property type="match status" value="1"/>
</dbReference>
<dbReference type="Pfam" id="PF00026">
    <property type="entry name" value="Asp"/>
    <property type="match status" value="1"/>
</dbReference>
<evidence type="ECO:0000259" key="6">
    <source>
        <dbReference type="PROSITE" id="PS51767"/>
    </source>
</evidence>
<keyword evidence="3 5" id="KW-0064">Aspartyl protease</keyword>
<evidence type="ECO:0000256" key="2">
    <source>
        <dbReference type="ARBA" id="ARBA00022670"/>
    </source>
</evidence>
<dbReference type="InterPro" id="IPR033121">
    <property type="entry name" value="PEPTIDASE_A1"/>
</dbReference>
<proteinExistence type="inferred from homology"/>
<dbReference type="InterPro" id="IPR001461">
    <property type="entry name" value="Aspartic_peptidase_A1"/>
</dbReference>
<evidence type="ECO:0000256" key="3">
    <source>
        <dbReference type="ARBA" id="ARBA00022750"/>
    </source>
</evidence>
<name>A0ABN9XDD6_9DINO</name>
<dbReference type="PANTHER" id="PTHR47966:SF51">
    <property type="entry name" value="BETA-SITE APP-CLEAVING ENZYME, ISOFORM A-RELATED"/>
    <property type="match status" value="1"/>
</dbReference>
<feature type="domain" description="Peptidase A1" evidence="6">
    <location>
        <begin position="1"/>
        <end position="147"/>
    </location>
</feature>
<comment type="caution">
    <text evidence="7">The sequence shown here is derived from an EMBL/GenBank/DDBJ whole genome shotgun (WGS) entry which is preliminary data.</text>
</comment>
<dbReference type="SUPFAM" id="SSF50630">
    <property type="entry name" value="Acid proteases"/>
    <property type="match status" value="1"/>
</dbReference>
<dbReference type="InterPro" id="IPR001969">
    <property type="entry name" value="Aspartic_peptidase_AS"/>
</dbReference>
<dbReference type="PROSITE" id="PS00141">
    <property type="entry name" value="ASP_PROTEASE"/>
    <property type="match status" value="1"/>
</dbReference>
<dbReference type="EMBL" id="CAUYUJ010020340">
    <property type="protein sequence ID" value="CAK0897507.1"/>
    <property type="molecule type" value="Genomic_DNA"/>
</dbReference>
<reference evidence="7" key="1">
    <citation type="submission" date="2023-10" db="EMBL/GenBank/DDBJ databases">
        <authorList>
            <person name="Chen Y."/>
            <person name="Shah S."/>
            <person name="Dougan E. K."/>
            <person name="Thang M."/>
            <person name="Chan C."/>
        </authorList>
    </citation>
    <scope>NUCLEOTIDE SEQUENCE [LARGE SCALE GENOMIC DNA]</scope>
</reference>
<keyword evidence="2 5" id="KW-0645">Protease</keyword>
<evidence type="ECO:0000313" key="8">
    <source>
        <dbReference type="Proteomes" id="UP001189429"/>
    </source>
</evidence>
<evidence type="ECO:0000256" key="5">
    <source>
        <dbReference type="RuleBase" id="RU000454"/>
    </source>
</evidence>
<dbReference type="InterPro" id="IPR021109">
    <property type="entry name" value="Peptidase_aspartic_dom_sf"/>
</dbReference>
<dbReference type="Proteomes" id="UP001189429">
    <property type="component" value="Unassembled WGS sequence"/>
</dbReference>